<organism evidence="4">
    <name type="scientific">Guillardia theta (strain CCMP2712)</name>
    <name type="common">Cryptophyte</name>
    <dbReference type="NCBI Taxonomy" id="905079"/>
    <lineage>
        <taxon>Eukaryota</taxon>
        <taxon>Cryptophyceae</taxon>
        <taxon>Pyrenomonadales</taxon>
        <taxon>Geminigeraceae</taxon>
        <taxon>Guillardia</taxon>
    </lineage>
</organism>
<dbReference type="eggNOG" id="ENOG502S8HX">
    <property type="taxonomic scope" value="Eukaryota"/>
</dbReference>
<gene>
    <name evidence="4" type="ORF">GUITHDRAFT_165415</name>
</gene>
<name>L1IP71_GUITC</name>
<feature type="transmembrane region" description="Helical" evidence="1">
    <location>
        <begin position="237"/>
        <end position="254"/>
    </location>
</feature>
<proteinExistence type="predicted"/>
<keyword evidence="6" id="KW-1185">Reference proteome</keyword>
<accession>L1IP71</accession>
<evidence type="ECO:0000313" key="6">
    <source>
        <dbReference type="Proteomes" id="UP000011087"/>
    </source>
</evidence>
<dbReference type="EnsemblProtists" id="EKX37684">
    <property type="protein sequence ID" value="EKX37684"/>
    <property type="gene ID" value="GUITHDRAFT_165415"/>
</dbReference>
<dbReference type="InterPro" id="IPR003779">
    <property type="entry name" value="CMD-like"/>
</dbReference>
<evidence type="ECO:0000259" key="3">
    <source>
        <dbReference type="Pfam" id="PF02627"/>
    </source>
</evidence>
<evidence type="ECO:0000313" key="5">
    <source>
        <dbReference type="EnsemblProtists" id="EKX37684"/>
    </source>
</evidence>
<reference evidence="4 6" key="1">
    <citation type="journal article" date="2012" name="Nature">
        <title>Algal genomes reveal evolutionary mosaicism and the fate of nucleomorphs.</title>
        <authorList>
            <consortium name="DOE Joint Genome Institute"/>
            <person name="Curtis B.A."/>
            <person name="Tanifuji G."/>
            <person name="Burki F."/>
            <person name="Gruber A."/>
            <person name="Irimia M."/>
            <person name="Maruyama S."/>
            <person name="Arias M.C."/>
            <person name="Ball S.G."/>
            <person name="Gile G.H."/>
            <person name="Hirakawa Y."/>
            <person name="Hopkins J.F."/>
            <person name="Kuo A."/>
            <person name="Rensing S.A."/>
            <person name="Schmutz J."/>
            <person name="Symeonidi A."/>
            <person name="Elias M."/>
            <person name="Eveleigh R.J."/>
            <person name="Herman E.K."/>
            <person name="Klute M.J."/>
            <person name="Nakayama T."/>
            <person name="Obornik M."/>
            <person name="Reyes-Prieto A."/>
            <person name="Armbrust E.V."/>
            <person name="Aves S.J."/>
            <person name="Beiko R.G."/>
            <person name="Coutinho P."/>
            <person name="Dacks J.B."/>
            <person name="Durnford D.G."/>
            <person name="Fast N.M."/>
            <person name="Green B.R."/>
            <person name="Grisdale C.J."/>
            <person name="Hempel F."/>
            <person name="Henrissat B."/>
            <person name="Hoppner M.P."/>
            <person name="Ishida K."/>
            <person name="Kim E."/>
            <person name="Koreny L."/>
            <person name="Kroth P.G."/>
            <person name="Liu Y."/>
            <person name="Malik S.B."/>
            <person name="Maier U.G."/>
            <person name="McRose D."/>
            <person name="Mock T."/>
            <person name="Neilson J.A."/>
            <person name="Onodera N.T."/>
            <person name="Poole A.M."/>
            <person name="Pritham E.J."/>
            <person name="Richards T.A."/>
            <person name="Rocap G."/>
            <person name="Roy S.W."/>
            <person name="Sarai C."/>
            <person name="Schaack S."/>
            <person name="Shirato S."/>
            <person name="Slamovits C.H."/>
            <person name="Spencer D.F."/>
            <person name="Suzuki S."/>
            <person name="Worden A.Z."/>
            <person name="Zauner S."/>
            <person name="Barry K."/>
            <person name="Bell C."/>
            <person name="Bharti A.K."/>
            <person name="Crow J.A."/>
            <person name="Grimwood J."/>
            <person name="Kramer R."/>
            <person name="Lindquist E."/>
            <person name="Lucas S."/>
            <person name="Salamov A."/>
            <person name="McFadden G.I."/>
            <person name="Lane C.E."/>
            <person name="Keeling P.J."/>
            <person name="Gray M.W."/>
            <person name="Grigoriev I.V."/>
            <person name="Archibald J.M."/>
        </authorList>
    </citation>
    <scope>NUCLEOTIDE SEQUENCE</scope>
    <source>
        <strain evidence="4 6">CCMP2712</strain>
    </source>
</reference>
<dbReference type="Proteomes" id="UP000011087">
    <property type="component" value="Unassembled WGS sequence"/>
</dbReference>
<keyword evidence="2" id="KW-0732">Signal</keyword>
<dbReference type="GO" id="GO:0051920">
    <property type="term" value="F:peroxiredoxin activity"/>
    <property type="evidence" value="ECO:0007669"/>
    <property type="project" value="InterPro"/>
</dbReference>
<dbReference type="PaxDb" id="55529-EKX37684"/>
<dbReference type="HOGENOM" id="CLU_910444_0_0_1"/>
<dbReference type="GeneID" id="17294461"/>
<feature type="signal peptide" evidence="2">
    <location>
        <begin position="1"/>
        <end position="26"/>
    </location>
</feature>
<feature type="chain" id="PRO_5008770309" description="Carboxymuconolactone decarboxylase-like domain-containing protein" evidence="2">
    <location>
        <begin position="27"/>
        <end position="306"/>
    </location>
</feature>
<feature type="domain" description="Carboxymuconolactone decarboxylase-like" evidence="3">
    <location>
        <begin position="100"/>
        <end position="145"/>
    </location>
</feature>
<evidence type="ECO:0000313" key="4">
    <source>
        <dbReference type="EMBL" id="EKX37684.1"/>
    </source>
</evidence>
<dbReference type="OMA" id="HTRFMVE"/>
<feature type="transmembrane region" description="Helical" evidence="1">
    <location>
        <begin position="274"/>
        <end position="297"/>
    </location>
</feature>
<dbReference type="Gene3D" id="1.20.1290.10">
    <property type="entry name" value="AhpD-like"/>
    <property type="match status" value="1"/>
</dbReference>
<evidence type="ECO:0000256" key="2">
    <source>
        <dbReference type="SAM" id="SignalP"/>
    </source>
</evidence>
<sequence length="306" mass="33388">MTNIASPSHLLVLVLVLLVLGVSVSALDGFSSPAQFPGSRFLIETESPKKSFVAARRARIEDHAPLSLKGGAPFDRKTFTASTCLRDHIDIMKAIPGIYDAYAGPNRLDPKTIEAIMLAVNSVNSCPYCTGLHCELGRMAGLKDDTKRINEAKTSKELQKVTNDKMVNFARKFGEYNGRGACFEAEYQELVKSVGKGKANAIKSLCWFLHWGSISGNTLLSFYRGRLSGNPKKGSNLIFEILFALYYTPLYLLITATTCILKVFPANVPRVLSMSMGCVLATIASLKIVPMGILGVVTSPFRKKQA</sequence>
<keyword evidence="1" id="KW-1133">Transmembrane helix</keyword>
<keyword evidence="1" id="KW-0472">Membrane</keyword>
<dbReference type="InterPro" id="IPR029032">
    <property type="entry name" value="AhpD-like"/>
</dbReference>
<dbReference type="SUPFAM" id="SSF69118">
    <property type="entry name" value="AhpD-like"/>
    <property type="match status" value="1"/>
</dbReference>
<dbReference type="KEGG" id="gtt:GUITHDRAFT_165415"/>
<dbReference type="AlphaFoldDB" id="L1IP71"/>
<evidence type="ECO:0000256" key="1">
    <source>
        <dbReference type="SAM" id="Phobius"/>
    </source>
</evidence>
<reference evidence="5" key="3">
    <citation type="submission" date="2016-03" db="UniProtKB">
        <authorList>
            <consortium name="EnsemblProtists"/>
        </authorList>
    </citation>
    <scope>IDENTIFICATION</scope>
</reference>
<protein>
    <recommendedName>
        <fullName evidence="3">Carboxymuconolactone decarboxylase-like domain-containing protein</fullName>
    </recommendedName>
</protein>
<dbReference type="RefSeq" id="XP_005824664.1">
    <property type="nucleotide sequence ID" value="XM_005824607.1"/>
</dbReference>
<dbReference type="OrthoDB" id="10267125at2759"/>
<reference evidence="6" key="2">
    <citation type="submission" date="2012-11" db="EMBL/GenBank/DDBJ databases">
        <authorList>
            <person name="Kuo A."/>
            <person name="Curtis B.A."/>
            <person name="Tanifuji G."/>
            <person name="Burki F."/>
            <person name="Gruber A."/>
            <person name="Irimia M."/>
            <person name="Maruyama S."/>
            <person name="Arias M.C."/>
            <person name="Ball S.G."/>
            <person name="Gile G.H."/>
            <person name="Hirakawa Y."/>
            <person name="Hopkins J.F."/>
            <person name="Rensing S.A."/>
            <person name="Schmutz J."/>
            <person name="Symeonidi A."/>
            <person name="Elias M."/>
            <person name="Eveleigh R.J."/>
            <person name="Herman E.K."/>
            <person name="Klute M.J."/>
            <person name="Nakayama T."/>
            <person name="Obornik M."/>
            <person name="Reyes-Prieto A."/>
            <person name="Armbrust E.V."/>
            <person name="Aves S.J."/>
            <person name="Beiko R.G."/>
            <person name="Coutinho P."/>
            <person name="Dacks J.B."/>
            <person name="Durnford D.G."/>
            <person name="Fast N.M."/>
            <person name="Green B.R."/>
            <person name="Grisdale C."/>
            <person name="Hempe F."/>
            <person name="Henrissat B."/>
            <person name="Hoppner M.P."/>
            <person name="Ishida K.-I."/>
            <person name="Kim E."/>
            <person name="Koreny L."/>
            <person name="Kroth P.G."/>
            <person name="Liu Y."/>
            <person name="Malik S.-B."/>
            <person name="Maier U.G."/>
            <person name="McRose D."/>
            <person name="Mock T."/>
            <person name="Neilson J.A."/>
            <person name="Onodera N.T."/>
            <person name="Poole A.M."/>
            <person name="Pritham E.J."/>
            <person name="Richards T.A."/>
            <person name="Rocap G."/>
            <person name="Roy S.W."/>
            <person name="Sarai C."/>
            <person name="Schaack S."/>
            <person name="Shirato S."/>
            <person name="Slamovits C.H."/>
            <person name="Spencer D.F."/>
            <person name="Suzuki S."/>
            <person name="Worden A.Z."/>
            <person name="Zauner S."/>
            <person name="Barry K."/>
            <person name="Bell C."/>
            <person name="Bharti A.K."/>
            <person name="Crow J.A."/>
            <person name="Grimwood J."/>
            <person name="Kramer R."/>
            <person name="Lindquist E."/>
            <person name="Lucas S."/>
            <person name="Salamov A."/>
            <person name="McFadden G.I."/>
            <person name="Lane C.E."/>
            <person name="Keeling P.J."/>
            <person name="Gray M.W."/>
            <person name="Grigoriev I.V."/>
            <person name="Archibald J.M."/>
        </authorList>
    </citation>
    <scope>NUCLEOTIDE SEQUENCE</scope>
    <source>
        <strain evidence="6">CCMP2712</strain>
    </source>
</reference>
<dbReference type="Pfam" id="PF02627">
    <property type="entry name" value="CMD"/>
    <property type="match status" value="1"/>
</dbReference>
<keyword evidence="1" id="KW-0812">Transmembrane</keyword>
<dbReference type="EMBL" id="JH993056">
    <property type="protein sequence ID" value="EKX37684.1"/>
    <property type="molecule type" value="Genomic_DNA"/>
</dbReference>